<protein>
    <submittedName>
        <fullName evidence="1">Uncharacterized protein</fullName>
    </submittedName>
</protein>
<gene>
    <name evidence="1" type="ORF">NKR23_g8967</name>
</gene>
<comment type="caution">
    <text evidence="1">The sequence shown here is derived from an EMBL/GenBank/DDBJ whole genome shotgun (WGS) entry which is preliminary data.</text>
</comment>
<sequence>MTLIMAEPTTASTLLKRINDAIEERETNNYDAKVTMALRNMAQVFTDFLVNAPSNQEAQRALVATQLTRRACERRLTQIDAQQSPQGPQESLLRDISQLKAARDGIKRNLAFVRKCESKLDAYRNSIPVEEEGEENTVSKEISQLKAAREDIKQSLAVVRECESRLDAYKASTGVEEEGDDIVWIEKSDCLTTPGETRDTSL</sequence>
<evidence type="ECO:0000313" key="1">
    <source>
        <dbReference type="EMBL" id="KAJ9137724.1"/>
    </source>
</evidence>
<name>A0AA38RIJ5_9PEZI</name>
<dbReference type="EMBL" id="JANBVO010000033">
    <property type="protein sequence ID" value="KAJ9137724.1"/>
    <property type="molecule type" value="Genomic_DNA"/>
</dbReference>
<dbReference type="AlphaFoldDB" id="A0AA38RIJ5"/>
<keyword evidence="2" id="KW-1185">Reference proteome</keyword>
<proteinExistence type="predicted"/>
<evidence type="ECO:0000313" key="2">
    <source>
        <dbReference type="Proteomes" id="UP001174694"/>
    </source>
</evidence>
<reference evidence="1" key="1">
    <citation type="submission" date="2022-07" db="EMBL/GenBank/DDBJ databases">
        <title>Fungi with potential for degradation of polypropylene.</title>
        <authorList>
            <person name="Gostincar C."/>
        </authorList>
    </citation>
    <scope>NUCLEOTIDE SEQUENCE</scope>
    <source>
        <strain evidence="1">EXF-13308</strain>
    </source>
</reference>
<accession>A0AA38RIJ5</accession>
<organism evidence="1 2">
    <name type="scientific">Pleurostoma richardsiae</name>
    <dbReference type="NCBI Taxonomy" id="41990"/>
    <lineage>
        <taxon>Eukaryota</taxon>
        <taxon>Fungi</taxon>
        <taxon>Dikarya</taxon>
        <taxon>Ascomycota</taxon>
        <taxon>Pezizomycotina</taxon>
        <taxon>Sordariomycetes</taxon>
        <taxon>Sordariomycetidae</taxon>
        <taxon>Calosphaeriales</taxon>
        <taxon>Pleurostomataceae</taxon>
        <taxon>Pleurostoma</taxon>
    </lineage>
</organism>
<dbReference type="Proteomes" id="UP001174694">
    <property type="component" value="Unassembled WGS sequence"/>
</dbReference>